<dbReference type="Gene3D" id="3.40.50.20">
    <property type="match status" value="1"/>
</dbReference>
<evidence type="ECO:0000256" key="1">
    <source>
        <dbReference type="SAM" id="MobiDB-lite"/>
    </source>
</evidence>
<dbReference type="Proteomes" id="UP000293291">
    <property type="component" value="Unassembled WGS sequence"/>
</dbReference>
<feature type="compositionally biased region" description="Basic residues" evidence="1">
    <location>
        <begin position="32"/>
        <end position="45"/>
    </location>
</feature>
<dbReference type="OrthoDB" id="3373978at2"/>
<dbReference type="PANTHER" id="PTHR39217">
    <property type="match status" value="1"/>
</dbReference>
<name>A0A4Q2SFP1_9ACTN</name>
<keyword evidence="4" id="KW-1185">Reference proteome</keyword>
<proteinExistence type="predicted"/>
<sequence>MHRGHPDLLLAGVGRPARPARAGDLDGPGQGPRRRPQPRGVPRRGLRADLHRPVGQSRALLPQPRDHREGRQPRGQQPRRRRPRALRLLGAPRAVTVLLATSGGLPRGEPGAAVLDAALRERDIEFAWARWDDPAVDWAAADLVAVRSTWDYVTRHTEFLAWASSLDQSRLLNGADVFAWNHDKRYLTDLGDLPAVPTLLADDRAGLADAVRRFGTAVVKPRVGAGGAGLLVVTDPDDPRLGRPVRSHPDHPELDGPWVVQPLVESIREHGEASVYVIDGRLGQRFAKLPGEDDVRVNEEFGGRVRAVATGDVGDLAMRAHDAMVERFGRPVDYLRVDLLRWEGSWVVSELELIEPGLYLDVSPANAGPFADLLAARRRTHAWNGPV</sequence>
<comment type="caution">
    <text evidence="3">The sequence shown here is derived from an EMBL/GenBank/DDBJ whole genome shotgun (WGS) entry which is preliminary data.</text>
</comment>
<dbReference type="Gene3D" id="3.30.1490.20">
    <property type="entry name" value="ATP-grasp fold, A domain"/>
    <property type="match status" value="1"/>
</dbReference>
<dbReference type="GO" id="GO:0004363">
    <property type="term" value="F:glutathione synthase activity"/>
    <property type="evidence" value="ECO:0007669"/>
    <property type="project" value="InterPro"/>
</dbReference>
<dbReference type="Gene3D" id="3.30.470.20">
    <property type="entry name" value="ATP-grasp fold, B domain"/>
    <property type="match status" value="1"/>
</dbReference>
<dbReference type="AlphaFoldDB" id="A0A4Q2SFP1"/>
<dbReference type="EMBL" id="SDWU01000002">
    <property type="protein sequence ID" value="RYC04256.1"/>
    <property type="molecule type" value="Genomic_DNA"/>
</dbReference>
<evidence type="ECO:0000259" key="2">
    <source>
        <dbReference type="Pfam" id="PF02955"/>
    </source>
</evidence>
<evidence type="ECO:0000313" key="3">
    <source>
        <dbReference type="EMBL" id="RYC04256.1"/>
    </source>
</evidence>
<dbReference type="PANTHER" id="PTHR39217:SF1">
    <property type="entry name" value="GLUTATHIONE SYNTHETASE"/>
    <property type="match status" value="1"/>
</dbReference>
<dbReference type="GO" id="GO:0005524">
    <property type="term" value="F:ATP binding"/>
    <property type="evidence" value="ECO:0007669"/>
    <property type="project" value="InterPro"/>
</dbReference>
<feature type="domain" description="Prokaryotic glutathione synthetase ATP-binding" evidence="2">
    <location>
        <begin position="196"/>
        <end position="308"/>
    </location>
</feature>
<dbReference type="InterPro" id="IPR013815">
    <property type="entry name" value="ATP_grasp_subdomain_1"/>
</dbReference>
<evidence type="ECO:0000313" key="4">
    <source>
        <dbReference type="Proteomes" id="UP000293291"/>
    </source>
</evidence>
<dbReference type="InterPro" id="IPR004218">
    <property type="entry name" value="GSHS_ATP-bd"/>
</dbReference>
<feature type="compositionally biased region" description="Low complexity" evidence="1">
    <location>
        <begin position="11"/>
        <end position="27"/>
    </location>
</feature>
<dbReference type="SUPFAM" id="SSF56059">
    <property type="entry name" value="Glutathione synthetase ATP-binding domain-like"/>
    <property type="match status" value="1"/>
</dbReference>
<accession>A0A4Q2SFP1</accession>
<dbReference type="InterPro" id="IPR053191">
    <property type="entry name" value="DcsG_Biosynth_Enzyme"/>
</dbReference>
<gene>
    <name evidence="3" type="ORF">EUA07_01870</name>
</gene>
<dbReference type="Pfam" id="PF02955">
    <property type="entry name" value="GSH-S_ATP"/>
    <property type="match status" value="1"/>
</dbReference>
<organism evidence="3 4">
    <name type="scientific">Nocardioides ganghwensis</name>
    <dbReference type="NCBI Taxonomy" id="252230"/>
    <lineage>
        <taxon>Bacteria</taxon>
        <taxon>Bacillati</taxon>
        <taxon>Actinomycetota</taxon>
        <taxon>Actinomycetes</taxon>
        <taxon>Propionibacteriales</taxon>
        <taxon>Nocardioidaceae</taxon>
        <taxon>Nocardioides</taxon>
    </lineage>
</organism>
<feature type="region of interest" description="Disordered" evidence="1">
    <location>
        <begin position="1"/>
        <end position="84"/>
    </location>
</feature>
<reference evidence="3 4" key="1">
    <citation type="submission" date="2019-01" db="EMBL/GenBank/DDBJ databases">
        <title>Novel species of Nocardioides.</title>
        <authorList>
            <person name="Liu Q."/>
            <person name="Xin Y.-H."/>
        </authorList>
    </citation>
    <scope>NUCLEOTIDE SEQUENCE [LARGE SCALE GENOMIC DNA]</scope>
    <source>
        <strain evidence="3 4">CGMCC 4.6875</strain>
    </source>
</reference>
<protein>
    <recommendedName>
        <fullName evidence="2">Prokaryotic glutathione synthetase ATP-binding domain-containing protein</fullName>
    </recommendedName>
</protein>